<dbReference type="EMBL" id="JAEPRD010000010">
    <property type="protein sequence ID" value="KAG2210853.1"/>
    <property type="molecule type" value="Genomic_DNA"/>
</dbReference>
<protein>
    <recommendedName>
        <fullName evidence="10">Mitochondrial import inner membrane translocase subunit</fullName>
    </recommendedName>
</protein>
<evidence type="ECO:0000256" key="8">
    <source>
        <dbReference type="ARBA" id="ARBA00023128"/>
    </source>
</evidence>
<sequence>MDPTKYNQAEQEQIRALIEQKQITDFMDLFTRLTDRCFKECANDFTSKAVSSREEACVKRCADRFLKHSERVSVRFGELSETLNQASQQQQQN</sequence>
<keyword evidence="8 10" id="KW-0496">Mitochondrion</keyword>
<keyword evidence="4 10" id="KW-0999">Mitochondrion inner membrane</keyword>
<proteinExistence type="inferred from homology"/>
<name>A0A8H7RJN0_9FUNG</name>
<keyword evidence="9 10" id="KW-1015">Disulfide bond</keyword>
<dbReference type="PANTHER" id="PTHR13172">
    <property type="entry name" value="MITOCHONDRIAL IMPORT INNER MEMBRANE TRANSLOCASE SUBUNIT TIM9B"/>
    <property type="match status" value="1"/>
</dbReference>
<evidence type="ECO:0000256" key="1">
    <source>
        <dbReference type="ARBA" id="ARBA00006720"/>
    </source>
</evidence>
<gene>
    <name evidence="12" type="ORF">INT47_000007</name>
</gene>
<evidence type="ECO:0000256" key="3">
    <source>
        <dbReference type="ARBA" id="ARBA00022723"/>
    </source>
</evidence>
<evidence type="ECO:0000256" key="7">
    <source>
        <dbReference type="ARBA" id="ARBA00023010"/>
    </source>
</evidence>
<keyword evidence="2 10" id="KW-0813">Transport</keyword>
<comment type="subcellular location">
    <subcellularLocation>
        <location evidence="10">Mitochondrion inner membrane</location>
        <topology evidence="10">Peripheral membrane protein</topology>
        <orientation evidence="10">Intermembrane side</orientation>
    </subcellularLocation>
</comment>
<evidence type="ECO:0000313" key="12">
    <source>
        <dbReference type="EMBL" id="KAG2210853.1"/>
    </source>
</evidence>
<comment type="similarity">
    <text evidence="1 10">Belongs to the small Tim family.</text>
</comment>
<dbReference type="SUPFAM" id="SSF144122">
    <property type="entry name" value="Tim10-like"/>
    <property type="match status" value="1"/>
</dbReference>
<accession>A0A8H7RJN0</accession>
<comment type="domain">
    <text evidence="10">The twin CX3C motif contains 4 conserved Cys residues that form 2 disulfide bonds in the mitochondrial intermembrane space.</text>
</comment>
<dbReference type="GO" id="GO:0046872">
    <property type="term" value="F:metal ion binding"/>
    <property type="evidence" value="ECO:0007669"/>
    <property type="project" value="UniProtKB-KW"/>
</dbReference>
<dbReference type="InterPro" id="IPR004217">
    <property type="entry name" value="Tim10-like"/>
</dbReference>
<evidence type="ECO:0000256" key="10">
    <source>
        <dbReference type="RuleBase" id="RU367043"/>
    </source>
</evidence>
<dbReference type="GO" id="GO:0015031">
    <property type="term" value="P:protein transport"/>
    <property type="evidence" value="ECO:0007669"/>
    <property type="project" value="UniProtKB-KW"/>
</dbReference>
<keyword evidence="5" id="KW-0862">Zinc</keyword>
<keyword evidence="4 10" id="KW-0472">Membrane</keyword>
<keyword evidence="10" id="KW-0143">Chaperone</keyword>
<dbReference type="Pfam" id="PF02953">
    <property type="entry name" value="zf-Tim10_DDP"/>
    <property type="match status" value="1"/>
</dbReference>
<comment type="function">
    <text evidence="10">Mitochondrial intermembrane chaperone that participates in the import and insertion of some multi-pass transmembrane proteins into the mitochondrial inner membrane. Also required for the transfer of beta-barrel precursors from the TOM complex to the sorting and assembly machinery (SAM complex) of the outer membrane. Acts as a chaperone-like protein that protects the hydrophobic precursors from aggregation and guide them through the mitochondrial intermembrane space.</text>
</comment>
<organism evidence="12 13">
    <name type="scientific">Mucor saturninus</name>
    <dbReference type="NCBI Taxonomy" id="64648"/>
    <lineage>
        <taxon>Eukaryota</taxon>
        <taxon>Fungi</taxon>
        <taxon>Fungi incertae sedis</taxon>
        <taxon>Mucoromycota</taxon>
        <taxon>Mucoromycotina</taxon>
        <taxon>Mucoromycetes</taxon>
        <taxon>Mucorales</taxon>
        <taxon>Mucorineae</taxon>
        <taxon>Mucoraceae</taxon>
        <taxon>Mucor</taxon>
    </lineage>
</organism>
<keyword evidence="13" id="KW-1185">Reference proteome</keyword>
<evidence type="ECO:0000256" key="4">
    <source>
        <dbReference type="ARBA" id="ARBA00022792"/>
    </source>
</evidence>
<evidence type="ECO:0000256" key="2">
    <source>
        <dbReference type="ARBA" id="ARBA00022448"/>
    </source>
</evidence>
<dbReference type="Proteomes" id="UP000603453">
    <property type="component" value="Unassembled WGS sequence"/>
</dbReference>
<dbReference type="OrthoDB" id="1551503at2759"/>
<dbReference type="InterPro" id="IPR050673">
    <property type="entry name" value="Mito_inner_translocase_sub"/>
</dbReference>
<reference evidence="12" key="1">
    <citation type="submission" date="2020-12" db="EMBL/GenBank/DDBJ databases">
        <title>Metabolic potential, ecology and presence of endohyphal bacteria is reflected in genomic diversity of Mucoromycotina.</title>
        <authorList>
            <person name="Muszewska A."/>
            <person name="Okrasinska A."/>
            <person name="Steczkiewicz K."/>
            <person name="Drgas O."/>
            <person name="Orlowska M."/>
            <person name="Perlinska-Lenart U."/>
            <person name="Aleksandrzak-Piekarczyk T."/>
            <person name="Szatraj K."/>
            <person name="Zielenkiewicz U."/>
            <person name="Pilsyk S."/>
            <person name="Malc E."/>
            <person name="Mieczkowski P."/>
            <person name="Kruszewska J.S."/>
            <person name="Biernat P."/>
            <person name="Pawlowska J."/>
        </authorList>
    </citation>
    <scope>NUCLEOTIDE SEQUENCE</scope>
    <source>
        <strain evidence="12">WA0000017839</strain>
    </source>
</reference>
<evidence type="ECO:0000259" key="11">
    <source>
        <dbReference type="Pfam" id="PF02953"/>
    </source>
</evidence>
<comment type="subunit">
    <text evidence="10">Heterohexamer.</text>
</comment>
<evidence type="ECO:0000256" key="6">
    <source>
        <dbReference type="ARBA" id="ARBA00022927"/>
    </source>
</evidence>
<keyword evidence="3" id="KW-0479">Metal-binding</keyword>
<dbReference type="AlphaFoldDB" id="A0A8H7RJN0"/>
<evidence type="ECO:0000256" key="5">
    <source>
        <dbReference type="ARBA" id="ARBA00022833"/>
    </source>
</evidence>
<keyword evidence="6 10" id="KW-0653">Protein transport</keyword>
<feature type="domain" description="Tim10-like" evidence="11">
    <location>
        <begin position="17"/>
        <end position="77"/>
    </location>
</feature>
<dbReference type="InterPro" id="IPR035427">
    <property type="entry name" value="Tim10-like_dom_sf"/>
</dbReference>
<dbReference type="GO" id="GO:0005743">
    <property type="term" value="C:mitochondrial inner membrane"/>
    <property type="evidence" value="ECO:0007669"/>
    <property type="project" value="UniProtKB-SubCell"/>
</dbReference>
<keyword evidence="7 10" id="KW-0811">Translocation</keyword>
<dbReference type="Gene3D" id="1.10.287.810">
    <property type="entry name" value="Mitochondrial import inner membrane translocase subunit tim13 like domains"/>
    <property type="match status" value="1"/>
</dbReference>
<comment type="caution">
    <text evidence="12">The sequence shown here is derived from an EMBL/GenBank/DDBJ whole genome shotgun (WGS) entry which is preliminary data.</text>
</comment>
<evidence type="ECO:0000313" key="13">
    <source>
        <dbReference type="Proteomes" id="UP000603453"/>
    </source>
</evidence>
<evidence type="ECO:0000256" key="9">
    <source>
        <dbReference type="ARBA" id="ARBA00023157"/>
    </source>
</evidence>